<feature type="region of interest" description="Disordered" evidence="1">
    <location>
        <begin position="1"/>
        <end position="31"/>
    </location>
</feature>
<evidence type="ECO:0000313" key="2">
    <source>
        <dbReference type="EMBL" id="CAE0410079.1"/>
    </source>
</evidence>
<protein>
    <submittedName>
        <fullName evidence="2">Uncharacterized protein</fullName>
    </submittedName>
</protein>
<organism evidence="2">
    <name type="scientific">Amphora coffeiformis</name>
    <dbReference type="NCBI Taxonomy" id="265554"/>
    <lineage>
        <taxon>Eukaryota</taxon>
        <taxon>Sar</taxon>
        <taxon>Stramenopiles</taxon>
        <taxon>Ochrophyta</taxon>
        <taxon>Bacillariophyta</taxon>
        <taxon>Bacillariophyceae</taxon>
        <taxon>Bacillariophycidae</taxon>
        <taxon>Thalassiophysales</taxon>
        <taxon>Catenulaceae</taxon>
        <taxon>Amphora</taxon>
    </lineage>
</organism>
<sequence length="267" mass="28815">MGRKKRGSQSQTQFEQGTVPKKPKPETGESYLVKKYRPDRSTHAMDAFVKYTKSHRMLDAAYVRWSTGVTPEKPFVFSTRVGGQDLGWGRGKTRDAAIDCATRAAFALVGAHGYRNFPLDDDCLAEAPQDPLPPPPPPPPPMGIPPLPGAPPLPPGYPPGLPPPPTGVQAPLGLHPPPPPIDLPQPQLVPTHLPAATAIATPSVVSNEKTNVSLDFSKPSEENNRKAIKGGLTLVFSPESDDAEEECMEEKRALLPQYLKMIANKSS</sequence>
<feature type="compositionally biased region" description="Pro residues" evidence="1">
    <location>
        <begin position="174"/>
        <end position="183"/>
    </location>
</feature>
<evidence type="ECO:0000256" key="1">
    <source>
        <dbReference type="SAM" id="MobiDB-lite"/>
    </source>
</evidence>
<reference evidence="2" key="1">
    <citation type="submission" date="2021-01" db="EMBL/GenBank/DDBJ databases">
        <authorList>
            <person name="Corre E."/>
            <person name="Pelletier E."/>
            <person name="Niang G."/>
            <person name="Scheremetjew M."/>
            <person name="Finn R."/>
            <person name="Kale V."/>
            <person name="Holt S."/>
            <person name="Cochrane G."/>
            <person name="Meng A."/>
            <person name="Brown T."/>
            <person name="Cohen L."/>
        </authorList>
    </citation>
    <scope>NUCLEOTIDE SEQUENCE</scope>
    <source>
        <strain evidence="2">CCMP127</strain>
    </source>
</reference>
<feature type="compositionally biased region" description="Pro residues" evidence="1">
    <location>
        <begin position="130"/>
        <end position="166"/>
    </location>
</feature>
<feature type="region of interest" description="Disordered" evidence="1">
    <location>
        <begin position="121"/>
        <end position="188"/>
    </location>
</feature>
<name>A0A7S3P791_9STRA</name>
<accession>A0A7S3P791</accession>
<proteinExistence type="predicted"/>
<gene>
    <name evidence="2" type="ORF">ACOF00016_LOCUS7625</name>
</gene>
<dbReference type="AlphaFoldDB" id="A0A7S3P791"/>
<dbReference type="EMBL" id="HBIM01008998">
    <property type="protein sequence ID" value="CAE0410079.1"/>
    <property type="molecule type" value="Transcribed_RNA"/>
</dbReference>